<dbReference type="Gene3D" id="3.20.20.30">
    <property type="entry name" value="Luciferase-like domain"/>
    <property type="match status" value="1"/>
</dbReference>
<organism evidence="6 7">
    <name type="scientific">Thermobacillus xylanilyticus</name>
    <dbReference type="NCBI Taxonomy" id="76633"/>
    <lineage>
        <taxon>Bacteria</taxon>
        <taxon>Bacillati</taxon>
        <taxon>Bacillota</taxon>
        <taxon>Bacilli</taxon>
        <taxon>Bacillales</taxon>
        <taxon>Paenibacillaceae</taxon>
        <taxon>Thermobacillus</taxon>
    </lineage>
</organism>
<dbReference type="SUPFAM" id="SSF51679">
    <property type="entry name" value="Bacterial luciferase-like"/>
    <property type="match status" value="1"/>
</dbReference>
<evidence type="ECO:0000256" key="2">
    <source>
        <dbReference type="ARBA" id="ARBA00022643"/>
    </source>
</evidence>
<dbReference type="InterPro" id="IPR036661">
    <property type="entry name" value="Luciferase-like_sf"/>
</dbReference>
<feature type="domain" description="Luciferase-like" evidence="5">
    <location>
        <begin position="2"/>
        <end position="170"/>
    </location>
</feature>
<dbReference type="Pfam" id="PF00296">
    <property type="entry name" value="Bac_luciferase"/>
    <property type="match status" value="1"/>
</dbReference>
<dbReference type="EMBL" id="CAJRAY010000026">
    <property type="protein sequence ID" value="CAG5083085.1"/>
    <property type="molecule type" value="Genomic_DNA"/>
</dbReference>
<dbReference type="Proteomes" id="UP000681526">
    <property type="component" value="Unassembled WGS sequence"/>
</dbReference>
<evidence type="ECO:0000313" key="6">
    <source>
        <dbReference type="EMBL" id="CAG5083085.1"/>
    </source>
</evidence>
<evidence type="ECO:0000256" key="3">
    <source>
        <dbReference type="ARBA" id="ARBA00023002"/>
    </source>
</evidence>
<evidence type="ECO:0000256" key="4">
    <source>
        <dbReference type="ARBA" id="ARBA00023033"/>
    </source>
</evidence>
<keyword evidence="4" id="KW-0503">Monooxygenase</keyword>
<keyword evidence="1" id="KW-0285">Flavoprotein</keyword>
<dbReference type="PANTHER" id="PTHR30011">
    <property type="entry name" value="ALKANESULFONATE MONOOXYGENASE-RELATED"/>
    <property type="match status" value="1"/>
</dbReference>
<evidence type="ECO:0000259" key="5">
    <source>
        <dbReference type="Pfam" id="PF00296"/>
    </source>
</evidence>
<proteinExistence type="predicted"/>
<evidence type="ECO:0000256" key="1">
    <source>
        <dbReference type="ARBA" id="ARBA00022630"/>
    </source>
</evidence>
<reference evidence="6 7" key="1">
    <citation type="submission" date="2021-04" db="EMBL/GenBank/DDBJ databases">
        <authorList>
            <person name="Rakotoarivonina H."/>
        </authorList>
    </citation>
    <scope>NUCLEOTIDE SEQUENCE [LARGE SCALE GENOMIC DNA]</scope>
    <source>
        <strain evidence="6 7">XE</strain>
    </source>
</reference>
<sequence>MQAGSSEAGRELAARTAEVVFTAWQTLEEAQAFYRDVKGRLAKYGRSPDELKIMPGVFPIIGRTEEEARAKKKYLEELVPLQVGVERLSFQLGVDLSRYDVDGPLPQLPPVEEINGNKSRFELIRNMAEREHLTIRQLIGRVITGRGHWEILGTPEQIADQLQEWFENGAADGFNVMPPVFPESLNEFVELVIPILQERGIFRKEYEGSTLREHLGLERPVNQFARQTVAQN</sequence>
<dbReference type="InterPro" id="IPR051260">
    <property type="entry name" value="Diverse_substr_monoxygenases"/>
</dbReference>
<dbReference type="InterPro" id="IPR011251">
    <property type="entry name" value="Luciferase-like_dom"/>
</dbReference>
<keyword evidence="7" id="KW-1185">Reference proteome</keyword>
<keyword evidence="3" id="KW-0560">Oxidoreductase</keyword>
<protein>
    <submittedName>
        <fullName evidence="6">Monooxygenase-like protein, FMN-dependent oxidoreductase YxeK</fullName>
    </submittedName>
</protein>
<accession>A0ABN7RTG8</accession>
<name>A0ABN7RTG8_THEXY</name>
<gene>
    <name evidence="6" type="primary">txxe 1522-yxeK</name>
    <name evidence="6" type="ORF">TXXE_06745</name>
</gene>
<dbReference type="PANTHER" id="PTHR30011:SF16">
    <property type="entry name" value="C2H2 FINGER DOMAIN TRANSCRIPTION FACTOR (EUROFUNG)-RELATED"/>
    <property type="match status" value="1"/>
</dbReference>
<evidence type="ECO:0000313" key="7">
    <source>
        <dbReference type="Proteomes" id="UP000681526"/>
    </source>
</evidence>
<comment type="caution">
    <text evidence="6">The sequence shown here is derived from an EMBL/GenBank/DDBJ whole genome shotgun (WGS) entry which is preliminary data.</text>
</comment>
<keyword evidence="2" id="KW-0288">FMN</keyword>